<organism evidence="1 2">
    <name type="scientific">Candidatus Carbonibacillus altaicus</name>
    <dbReference type="NCBI Taxonomy" id="2163959"/>
    <lineage>
        <taxon>Bacteria</taxon>
        <taxon>Bacillati</taxon>
        <taxon>Bacillota</taxon>
        <taxon>Bacilli</taxon>
        <taxon>Bacillales</taxon>
        <taxon>Candidatus Carbonibacillus</taxon>
    </lineage>
</organism>
<reference evidence="2" key="1">
    <citation type="journal article" date="2018" name="Sci. Rep.">
        <title>Lignite coal burning seam in the remote Altai Mountains harbors a hydrogen-driven thermophilic microbial community.</title>
        <authorList>
            <person name="Kadnikov V.V."/>
            <person name="Mardanov A.V."/>
            <person name="Ivasenko D.A."/>
            <person name="Antsiferov D.V."/>
            <person name="Beletsky A.V."/>
            <person name="Karnachuk O.V."/>
            <person name="Ravin N.V."/>
        </authorList>
    </citation>
    <scope>NUCLEOTIDE SEQUENCE [LARGE SCALE GENOMIC DNA]</scope>
</reference>
<evidence type="ECO:0000313" key="1">
    <source>
        <dbReference type="EMBL" id="PTQ56786.1"/>
    </source>
</evidence>
<proteinExistence type="predicted"/>
<accession>A0A2R6Y272</accession>
<name>A0A2R6Y272_9BACL</name>
<gene>
    <name evidence="1" type="ORF">BSOLF_2674</name>
</gene>
<protein>
    <submittedName>
        <fullName evidence="1">Phage protein</fullName>
    </submittedName>
</protein>
<evidence type="ECO:0000313" key="2">
    <source>
        <dbReference type="Proteomes" id="UP000244338"/>
    </source>
</evidence>
<sequence>MEFVLDRTAILKHPRLLFLEDILPIETYMSAIEQAINDIFVRRGDRVVQHGRVIVLRATDHDRLVSAFKSAIYLGNYHDLENRSRFLKRMVKLEHSYEPIRGESLLFLFIGVGKPVYDHLVTYSVGRTTRIAAGQRANLPWGYEIPVEARDLSLYREEPLRRIRDIVRRVQKMHDATENGEVEERPEQIQALRSTLPVGYIMPPFLLEFSEEALIKHVFRQRLFEKGAQGATVEVISDMWEATRRVDPEKWETLFDYHGPHLARWRRAMRTLRDQKTTLKMMLTDAGVPYAETPEGRLIVDDIKLYDLLMDTVGKLPPSMWEKQQQGKEERR</sequence>
<dbReference type="AlphaFoldDB" id="A0A2R6Y272"/>
<dbReference type="EMBL" id="PEBX01000019">
    <property type="protein sequence ID" value="PTQ56786.1"/>
    <property type="molecule type" value="Genomic_DNA"/>
</dbReference>
<dbReference type="Proteomes" id="UP000244338">
    <property type="component" value="Unassembled WGS sequence"/>
</dbReference>
<comment type="caution">
    <text evidence="1">The sequence shown here is derived from an EMBL/GenBank/DDBJ whole genome shotgun (WGS) entry which is preliminary data.</text>
</comment>